<evidence type="ECO:0000256" key="1">
    <source>
        <dbReference type="ARBA" id="ARBA00000900"/>
    </source>
</evidence>
<keyword evidence="20" id="KW-1185">Reference proteome</keyword>
<keyword evidence="12 16" id="KW-0472">Membrane</keyword>
<feature type="compositionally biased region" description="Basic and acidic residues" evidence="15">
    <location>
        <begin position="297"/>
        <end position="307"/>
    </location>
</feature>
<comment type="pathway">
    <text evidence="3">Protein modification; protein ubiquitination.</text>
</comment>
<protein>
    <recommendedName>
        <fullName evidence="4">RING-type E3 ubiquitin transferase</fullName>
        <ecNumber evidence="4">2.3.2.27</ecNumber>
    </recommendedName>
</protein>
<keyword evidence="6 16" id="KW-0812">Transmembrane</keyword>
<dbReference type="EMBL" id="JBGMDY010000003">
    <property type="protein sequence ID" value="KAL2339957.1"/>
    <property type="molecule type" value="Genomic_DNA"/>
</dbReference>
<dbReference type="FunFam" id="3.30.40.10:FF:000187">
    <property type="entry name" value="E3 ubiquitin-protein ligase ATL6"/>
    <property type="match status" value="1"/>
</dbReference>
<evidence type="ECO:0000256" key="15">
    <source>
        <dbReference type="SAM" id="MobiDB-lite"/>
    </source>
</evidence>
<dbReference type="PANTHER" id="PTHR14155:SF583">
    <property type="entry name" value="RING-TYPE DOMAIN-CONTAINING PROTEIN"/>
    <property type="match status" value="1"/>
</dbReference>
<sequence length="319" mass="35936">MSLHLQLPRILIFLFYFYFFLTPPAAAQLPNALTPPPADAYSQLKFDKSMVVVLVILVAVFFVLGFLSVYTRRCTERRGFDLSLPLARRQRGLEREILETFPTFVYSAVKSLKIGRATLECAVCLNEFEEEETLRLIPQCSHVFHAECVDAWLLRRSTCPVCRATLHDTSFQPPPHDLEQPDIDTDFNPRAPTPPNPHARAPAAIARPVSVSPKVAPRSRSTFPRSHSTGHSVGESYERFTLRLPQEVRNQLLSRTTSCGVDVRFTRQSSSRKGYRTRSVGHSLSPHLSAGFSRTHSPKDDVGERSSHRLFSASTPPHQ</sequence>
<dbReference type="PANTHER" id="PTHR14155">
    <property type="entry name" value="RING FINGER DOMAIN-CONTAINING"/>
    <property type="match status" value="1"/>
</dbReference>
<reference evidence="19 20" key="1">
    <citation type="submission" date="2024-08" db="EMBL/GenBank/DDBJ databases">
        <title>Insights into the chromosomal genome structure of Flemingia macrophylla.</title>
        <authorList>
            <person name="Ding Y."/>
            <person name="Zhao Y."/>
            <person name="Bi W."/>
            <person name="Wu M."/>
            <person name="Zhao G."/>
            <person name="Gong Y."/>
            <person name="Li W."/>
            <person name="Zhang P."/>
        </authorList>
    </citation>
    <scope>NUCLEOTIDE SEQUENCE [LARGE SCALE GENOMIC DNA]</scope>
    <source>
        <strain evidence="19">DYQJB</strain>
        <tissue evidence="19">Leaf</tissue>
    </source>
</reference>
<dbReference type="SUPFAM" id="SSF57850">
    <property type="entry name" value="RING/U-box"/>
    <property type="match status" value="1"/>
</dbReference>
<proteinExistence type="inferred from homology"/>
<feature type="compositionally biased region" description="Low complexity" evidence="15">
    <location>
        <begin position="198"/>
        <end position="208"/>
    </location>
</feature>
<evidence type="ECO:0000256" key="12">
    <source>
        <dbReference type="ARBA" id="ARBA00023136"/>
    </source>
</evidence>
<keyword evidence="5" id="KW-0808">Transferase</keyword>
<feature type="domain" description="RING-type" evidence="18">
    <location>
        <begin position="121"/>
        <end position="163"/>
    </location>
</feature>
<evidence type="ECO:0000313" key="20">
    <source>
        <dbReference type="Proteomes" id="UP001603857"/>
    </source>
</evidence>
<evidence type="ECO:0000256" key="7">
    <source>
        <dbReference type="ARBA" id="ARBA00022723"/>
    </source>
</evidence>
<dbReference type="EC" id="2.3.2.27" evidence="4"/>
<dbReference type="PROSITE" id="PS50089">
    <property type="entry name" value="ZF_RING_2"/>
    <property type="match status" value="1"/>
</dbReference>
<dbReference type="GO" id="GO:0008270">
    <property type="term" value="F:zinc ion binding"/>
    <property type="evidence" value="ECO:0007669"/>
    <property type="project" value="UniProtKB-KW"/>
</dbReference>
<dbReference type="SMART" id="SM00184">
    <property type="entry name" value="RING"/>
    <property type="match status" value="1"/>
</dbReference>
<dbReference type="GO" id="GO:0061630">
    <property type="term" value="F:ubiquitin protein ligase activity"/>
    <property type="evidence" value="ECO:0007669"/>
    <property type="project" value="UniProtKB-EC"/>
</dbReference>
<feature type="compositionally biased region" description="Polar residues" evidence="15">
    <location>
        <begin position="219"/>
        <end position="231"/>
    </location>
</feature>
<dbReference type="InterPro" id="IPR013083">
    <property type="entry name" value="Znf_RING/FYVE/PHD"/>
</dbReference>
<dbReference type="InterPro" id="IPR001841">
    <property type="entry name" value="Znf_RING"/>
</dbReference>
<accession>A0ABD1MVV5</accession>
<dbReference type="CDD" id="cd16461">
    <property type="entry name" value="RING-H2_EL5-like"/>
    <property type="match status" value="1"/>
</dbReference>
<evidence type="ECO:0000256" key="4">
    <source>
        <dbReference type="ARBA" id="ARBA00012483"/>
    </source>
</evidence>
<evidence type="ECO:0000256" key="8">
    <source>
        <dbReference type="ARBA" id="ARBA00022771"/>
    </source>
</evidence>
<gene>
    <name evidence="19" type="ORF">Fmac_007897</name>
</gene>
<evidence type="ECO:0000256" key="5">
    <source>
        <dbReference type="ARBA" id="ARBA00022679"/>
    </source>
</evidence>
<keyword evidence="9" id="KW-0833">Ubl conjugation pathway</keyword>
<feature type="region of interest" description="Disordered" evidence="15">
    <location>
        <begin position="265"/>
        <end position="319"/>
    </location>
</feature>
<keyword evidence="8 14" id="KW-0863">Zinc-finger</keyword>
<comment type="subcellular location">
    <subcellularLocation>
        <location evidence="2">Membrane</location>
        <topology evidence="2">Single-pass membrane protein</topology>
    </subcellularLocation>
</comment>
<evidence type="ECO:0000256" key="11">
    <source>
        <dbReference type="ARBA" id="ARBA00022989"/>
    </source>
</evidence>
<comment type="similarity">
    <text evidence="13">Belongs to the RING-type zinc finger family. ATL subfamily.</text>
</comment>
<feature type="region of interest" description="Disordered" evidence="15">
    <location>
        <begin position="190"/>
        <end position="234"/>
    </location>
</feature>
<dbReference type="Pfam" id="PF13639">
    <property type="entry name" value="zf-RING_2"/>
    <property type="match status" value="1"/>
</dbReference>
<keyword evidence="7" id="KW-0479">Metal-binding</keyword>
<evidence type="ECO:0000256" key="14">
    <source>
        <dbReference type="PROSITE-ProRule" id="PRU00175"/>
    </source>
</evidence>
<name>A0ABD1MVV5_9FABA</name>
<dbReference type="AlphaFoldDB" id="A0ABD1MVV5"/>
<feature type="transmembrane region" description="Helical" evidence="16">
    <location>
        <begin position="50"/>
        <end position="70"/>
    </location>
</feature>
<feature type="signal peptide" evidence="17">
    <location>
        <begin position="1"/>
        <end position="27"/>
    </location>
</feature>
<evidence type="ECO:0000256" key="17">
    <source>
        <dbReference type="SAM" id="SignalP"/>
    </source>
</evidence>
<keyword evidence="10" id="KW-0862">Zinc</keyword>
<feature type="chain" id="PRO_5044888820" description="RING-type E3 ubiquitin transferase" evidence="17">
    <location>
        <begin position="28"/>
        <end position="319"/>
    </location>
</feature>
<evidence type="ECO:0000256" key="6">
    <source>
        <dbReference type="ARBA" id="ARBA00022692"/>
    </source>
</evidence>
<evidence type="ECO:0000259" key="18">
    <source>
        <dbReference type="PROSITE" id="PS50089"/>
    </source>
</evidence>
<organism evidence="19 20">
    <name type="scientific">Flemingia macrophylla</name>
    <dbReference type="NCBI Taxonomy" id="520843"/>
    <lineage>
        <taxon>Eukaryota</taxon>
        <taxon>Viridiplantae</taxon>
        <taxon>Streptophyta</taxon>
        <taxon>Embryophyta</taxon>
        <taxon>Tracheophyta</taxon>
        <taxon>Spermatophyta</taxon>
        <taxon>Magnoliopsida</taxon>
        <taxon>eudicotyledons</taxon>
        <taxon>Gunneridae</taxon>
        <taxon>Pentapetalae</taxon>
        <taxon>rosids</taxon>
        <taxon>fabids</taxon>
        <taxon>Fabales</taxon>
        <taxon>Fabaceae</taxon>
        <taxon>Papilionoideae</taxon>
        <taxon>50 kb inversion clade</taxon>
        <taxon>NPAAA clade</taxon>
        <taxon>indigoferoid/millettioid clade</taxon>
        <taxon>Phaseoleae</taxon>
        <taxon>Flemingia</taxon>
    </lineage>
</organism>
<evidence type="ECO:0000256" key="9">
    <source>
        <dbReference type="ARBA" id="ARBA00022786"/>
    </source>
</evidence>
<comment type="caution">
    <text evidence="19">The sequence shown here is derived from an EMBL/GenBank/DDBJ whole genome shotgun (WGS) entry which is preliminary data.</text>
</comment>
<comment type="catalytic activity">
    <reaction evidence="1">
        <text>S-ubiquitinyl-[E2 ubiquitin-conjugating enzyme]-L-cysteine + [acceptor protein]-L-lysine = [E2 ubiquitin-conjugating enzyme]-L-cysteine + N(6)-ubiquitinyl-[acceptor protein]-L-lysine.</text>
        <dbReference type="EC" id="2.3.2.27"/>
    </reaction>
</comment>
<evidence type="ECO:0000256" key="2">
    <source>
        <dbReference type="ARBA" id="ARBA00004167"/>
    </source>
</evidence>
<dbReference type="InterPro" id="IPR053238">
    <property type="entry name" value="RING-H2_zinc_finger"/>
</dbReference>
<evidence type="ECO:0000256" key="13">
    <source>
        <dbReference type="ARBA" id="ARBA00024209"/>
    </source>
</evidence>
<dbReference type="GO" id="GO:0016020">
    <property type="term" value="C:membrane"/>
    <property type="evidence" value="ECO:0007669"/>
    <property type="project" value="UniProtKB-SubCell"/>
</dbReference>
<evidence type="ECO:0000256" key="16">
    <source>
        <dbReference type="SAM" id="Phobius"/>
    </source>
</evidence>
<keyword evidence="11 16" id="KW-1133">Transmembrane helix</keyword>
<dbReference type="Proteomes" id="UP001603857">
    <property type="component" value="Unassembled WGS sequence"/>
</dbReference>
<evidence type="ECO:0000313" key="19">
    <source>
        <dbReference type="EMBL" id="KAL2339957.1"/>
    </source>
</evidence>
<evidence type="ECO:0000256" key="3">
    <source>
        <dbReference type="ARBA" id="ARBA00004906"/>
    </source>
</evidence>
<evidence type="ECO:0000256" key="10">
    <source>
        <dbReference type="ARBA" id="ARBA00022833"/>
    </source>
</evidence>
<dbReference type="Gene3D" id="3.30.40.10">
    <property type="entry name" value="Zinc/RING finger domain, C3HC4 (zinc finger)"/>
    <property type="match status" value="1"/>
</dbReference>
<keyword evidence="17" id="KW-0732">Signal</keyword>